<dbReference type="PANTHER" id="PTHR48100">
    <property type="entry name" value="BROAD-SPECIFICITY PHOSPHATASE YOR283W-RELATED"/>
    <property type="match status" value="1"/>
</dbReference>
<dbReference type="Pfam" id="PF00300">
    <property type="entry name" value="His_Phos_1"/>
    <property type="match status" value="1"/>
</dbReference>
<sequence length="200" mass="21908">MKLILVRHGQTHANERGAIDTVVPGQALTELGWAQANDVVAELVKYQPDAIWRSDTLRTEQTATPLATQLNLTPIARAGLREVAAGSLEGKTDPAAMQEYIGTMMAWGKGQLDVPLGGGDNGRQTLERFDAVVREIEESGAKRPVIVAHAAMITYWVGMRANGITQQMRQTRLQNTGIAVVEGSLAQGFEIERWMDIYRP</sequence>
<dbReference type="InterPro" id="IPR001345">
    <property type="entry name" value="PG/BPGM_mutase_AS"/>
</dbReference>
<gene>
    <name evidence="1" type="ORF">SAMN04489737_1517</name>
</gene>
<protein>
    <submittedName>
        <fullName evidence="1">Probable phosphoglycerate mutase</fullName>
    </submittedName>
</protein>
<evidence type="ECO:0000313" key="2">
    <source>
        <dbReference type="Proteomes" id="UP000214355"/>
    </source>
</evidence>
<dbReference type="InterPro" id="IPR013078">
    <property type="entry name" value="His_Pase_superF_clade-1"/>
</dbReference>
<dbReference type="PANTHER" id="PTHR48100:SF58">
    <property type="entry name" value="PE-PGRS FAMILY PROTEIN PE_PGRS11"/>
    <property type="match status" value="1"/>
</dbReference>
<dbReference type="GO" id="GO:0005737">
    <property type="term" value="C:cytoplasm"/>
    <property type="evidence" value="ECO:0007669"/>
    <property type="project" value="TreeGrafter"/>
</dbReference>
<dbReference type="GeneID" id="65345244"/>
<dbReference type="InterPro" id="IPR029033">
    <property type="entry name" value="His_PPase_superfam"/>
</dbReference>
<dbReference type="PROSITE" id="PS00175">
    <property type="entry name" value="PG_MUTASE"/>
    <property type="match status" value="1"/>
</dbReference>
<name>A0A1H2LK80_9ACTO</name>
<evidence type="ECO:0000313" key="1">
    <source>
        <dbReference type="EMBL" id="SDU81440.1"/>
    </source>
</evidence>
<dbReference type="CDD" id="cd07067">
    <property type="entry name" value="HP_PGM_like"/>
    <property type="match status" value="1"/>
</dbReference>
<dbReference type="STRING" id="131112.SAMN04489737_1517"/>
<keyword evidence="2" id="KW-1185">Reference proteome</keyword>
<dbReference type="GO" id="GO:0016791">
    <property type="term" value="F:phosphatase activity"/>
    <property type="evidence" value="ECO:0007669"/>
    <property type="project" value="TreeGrafter"/>
</dbReference>
<dbReference type="Gene3D" id="3.40.50.1240">
    <property type="entry name" value="Phosphoglycerate mutase-like"/>
    <property type="match status" value="1"/>
</dbReference>
<proteinExistence type="predicted"/>
<dbReference type="AlphaFoldDB" id="A0A1H2LK80"/>
<dbReference type="InterPro" id="IPR050275">
    <property type="entry name" value="PGM_Phosphatase"/>
</dbReference>
<dbReference type="EMBL" id="LT629804">
    <property type="protein sequence ID" value="SDU81440.1"/>
    <property type="molecule type" value="Genomic_DNA"/>
</dbReference>
<reference evidence="2" key="1">
    <citation type="submission" date="2016-10" db="EMBL/GenBank/DDBJ databases">
        <authorList>
            <person name="Varghese N."/>
            <person name="Submissions S."/>
        </authorList>
    </citation>
    <scope>NUCLEOTIDE SEQUENCE [LARGE SCALE GENOMIC DNA]</scope>
    <source>
        <strain evidence="2">DSM 10002</strain>
    </source>
</reference>
<dbReference type="OrthoDB" id="9793115at2"/>
<dbReference type="RefSeq" id="WP_157672966.1">
    <property type="nucleotide sequence ID" value="NZ_JABAPH010000001.1"/>
</dbReference>
<accession>A0A1H2LK80</accession>
<dbReference type="Proteomes" id="UP000214355">
    <property type="component" value="Chromosome I"/>
</dbReference>
<organism evidence="1 2">
    <name type="scientific">Arcanobacterium phocae</name>
    <dbReference type="NCBI Taxonomy" id="131112"/>
    <lineage>
        <taxon>Bacteria</taxon>
        <taxon>Bacillati</taxon>
        <taxon>Actinomycetota</taxon>
        <taxon>Actinomycetes</taxon>
        <taxon>Actinomycetales</taxon>
        <taxon>Actinomycetaceae</taxon>
        <taxon>Arcanobacterium</taxon>
    </lineage>
</organism>
<dbReference type="SMART" id="SM00855">
    <property type="entry name" value="PGAM"/>
    <property type="match status" value="1"/>
</dbReference>
<dbReference type="SUPFAM" id="SSF53254">
    <property type="entry name" value="Phosphoglycerate mutase-like"/>
    <property type="match status" value="1"/>
</dbReference>